<feature type="domain" description="Secretion system C-terminal sorting" evidence="10">
    <location>
        <begin position="363"/>
        <end position="428"/>
    </location>
</feature>
<proteinExistence type="inferred from homology"/>
<name>A0A3D9CH17_9FLAO</name>
<dbReference type="GO" id="GO:0046872">
    <property type="term" value="F:metal ion binding"/>
    <property type="evidence" value="ECO:0007669"/>
    <property type="project" value="UniProtKB-KW"/>
</dbReference>
<keyword evidence="3" id="KW-0479">Metal-binding</keyword>
<organism evidence="11 12">
    <name type="scientific">Chryseobacterium flavum</name>
    <dbReference type="NCBI Taxonomy" id="415851"/>
    <lineage>
        <taxon>Bacteria</taxon>
        <taxon>Pseudomonadati</taxon>
        <taxon>Bacteroidota</taxon>
        <taxon>Flavobacteriia</taxon>
        <taxon>Flavobacteriales</taxon>
        <taxon>Weeksellaceae</taxon>
        <taxon>Chryseobacterium group</taxon>
        <taxon>Chryseobacterium</taxon>
    </lineage>
</organism>
<keyword evidence="8" id="KW-1015">Disulfide bond</keyword>
<dbReference type="PANTHER" id="PTHR47466">
    <property type="match status" value="1"/>
</dbReference>
<reference evidence="11 12" key="1">
    <citation type="journal article" date="2007" name="Int. J. Syst. Evol. Microbiol.">
        <title>Chryseobacterium flavum sp. nov., isolated from polluted soil.</title>
        <authorList>
            <person name="Zhou Y."/>
            <person name="Dong J."/>
            <person name="Wang X."/>
            <person name="Huang X."/>
            <person name="Zhang K.Y."/>
            <person name="Zhang Y.Q."/>
            <person name="Guo Y.F."/>
            <person name="Lai R."/>
            <person name="Li W.J."/>
        </authorList>
    </citation>
    <scope>NUCLEOTIDE SEQUENCE [LARGE SCALE GENOMIC DNA]</scope>
    <source>
        <strain evidence="11 12">KCTC 12877</strain>
    </source>
</reference>
<dbReference type="PANTHER" id="PTHR47466:SF1">
    <property type="entry name" value="METALLOPROTEASE MEP1 (AFU_ORTHOLOGUE AFUA_1G07730)-RELATED"/>
    <property type="match status" value="1"/>
</dbReference>
<comment type="similarity">
    <text evidence="1">Belongs to the peptidase M43B family.</text>
</comment>
<dbReference type="InterPro" id="IPR008754">
    <property type="entry name" value="Peptidase_M43"/>
</dbReference>
<dbReference type="Pfam" id="PF05572">
    <property type="entry name" value="Peptidase_M43"/>
    <property type="match status" value="1"/>
</dbReference>
<keyword evidence="5" id="KW-0378">Hydrolase</keyword>
<dbReference type="InterPro" id="IPR024079">
    <property type="entry name" value="MetalloPept_cat_dom_sf"/>
</dbReference>
<evidence type="ECO:0000259" key="10">
    <source>
        <dbReference type="Pfam" id="PF18962"/>
    </source>
</evidence>
<dbReference type="GO" id="GO:0008237">
    <property type="term" value="F:metallopeptidase activity"/>
    <property type="evidence" value="ECO:0007669"/>
    <property type="project" value="UniProtKB-KW"/>
</dbReference>
<gene>
    <name evidence="11" type="ORF">DRF59_17810</name>
</gene>
<sequence>MLVLSCISPASIFAYQNKNKMIKYLFCFAAASFSLSLYGQERGCATYEKLEQFYRKNPEAKLIEKDLDNFLTRKQKGSFAKENVVTIPVVVHVLYKNSEQNISDAQIQSQLSVLNADFRKLNADFSTVVPAAFQGAASDMQIAFCLATKDPSGNPTNGIIRKSVASSFVFDDNYYVGSNGGDNAWDPSKYLNIWVGAFTNNNLLGWAYPPVAAGYPDDGLCITYTAFGTMGTAQAPYNKGRTATHEIGHYFGLNHIWGASNNPTVCGTALNDDGCADTPATNQPYFGSPVFPDNSFMCNPTATGAMFMNYMDYVRDGSMAMFTNDQKTIAQNTLSGPRASLLNSNACTFLAVNEVEKSNSINLFPNPTTQYISIASPLTKIDEVEIFNSEGRLVKKAVIRNETDKIDVKDFASGVYYVRTYNGRNFIKSMKFIKK</sequence>
<evidence type="ECO:0000313" key="11">
    <source>
        <dbReference type="EMBL" id="REC65067.1"/>
    </source>
</evidence>
<evidence type="ECO:0000256" key="3">
    <source>
        <dbReference type="ARBA" id="ARBA00022723"/>
    </source>
</evidence>
<dbReference type="GO" id="GO:0006508">
    <property type="term" value="P:proteolysis"/>
    <property type="evidence" value="ECO:0007669"/>
    <property type="project" value="UniProtKB-KW"/>
</dbReference>
<dbReference type="Proteomes" id="UP000256769">
    <property type="component" value="Unassembled WGS sequence"/>
</dbReference>
<dbReference type="InterPro" id="IPR026444">
    <property type="entry name" value="Secre_tail"/>
</dbReference>
<evidence type="ECO:0000256" key="6">
    <source>
        <dbReference type="ARBA" id="ARBA00022833"/>
    </source>
</evidence>
<dbReference type="Gene3D" id="3.40.390.10">
    <property type="entry name" value="Collagenase (Catalytic Domain)"/>
    <property type="match status" value="1"/>
</dbReference>
<keyword evidence="7" id="KW-0482">Metalloprotease</keyword>
<evidence type="ECO:0000313" key="12">
    <source>
        <dbReference type="Proteomes" id="UP000256769"/>
    </source>
</evidence>
<evidence type="ECO:0000256" key="5">
    <source>
        <dbReference type="ARBA" id="ARBA00022801"/>
    </source>
</evidence>
<evidence type="ECO:0008006" key="13">
    <source>
        <dbReference type="Google" id="ProtNLM"/>
    </source>
</evidence>
<evidence type="ECO:0000256" key="4">
    <source>
        <dbReference type="ARBA" id="ARBA00022729"/>
    </source>
</evidence>
<evidence type="ECO:0000256" key="1">
    <source>
        <dbReference type="ARBA" id="ARBA00008721"/>
    </source>
</evidence>
<keyword evidence="4" id="KW-0732">Signal</keyword>
<evidence type="ECO:0000256" key="8">
    <source>
        <dbReference type="ARBA" id="ARBA00023157"/>
    </source>
</evidence>
<comment type="caution">
    <text evidence="11">The sequence shown here is derived from an EMBL/GenBank/DDBJ whole genome shotgun (WGS) entry which is preliminary data.</text>
</comment>
<keyword evidence="2" id="KW-0645">Protease</keyword>
<dbReference type="NCBIfam" id="TIGR04183">
    <property type="entry name" value="Por_Secre_tail"/>
    <property type="match status" value="1"/>
</dbReference>
<evidence type="ECO:0000259" key="9">
    <source>
        <dbReference type="Pfam" id="PF05572"/>
    </source>
</evidence>
<dbReference type="Pfam" id="PF18962">
    <property type="entry name" value="Por_Secre_tail"/>
    <property type="match status" value="1"/>
</dbReference>
<dbReference type="AlphaFoldDB" id="A0A3D9CH17"/>
<evidence type="ECO:0000256" key="2">
    <source>
        <dbReference type="ARBA" id="ARBA00022670"/>
    </source>
</evidence>
<dbReference type="EMBL" id="QNUE01000019">
    <property type="protein sequence ID" value="REC65067.1"/>
    <property type="molecule type" value="Genomic_DNA"/>
</dbReference>
<keyword evidence="6" id="KW-0862">Zinc</keyword>
<dbReference type="SUPFAM" id="SSF55486">
    <property type="entry name" value="Metalloproteases ('zincins'), catalytic domain"/>
    <property type="match status" value="1"/>
</dbReference>
<evidence type="ECO:0000256" key="7">
    <source>
        <dbReference type="ARBA" id="ARBA00023049"/>
    </source>
</evidence>
<accession>A0A3D9CH17</accession>
<keyword evidence="12" id="KW-1185">Reference proteome</keyword>
<protein>
    <recommendedName>
        <fullName evidence="13">Zinc metalloprotease</fullName>
    </recommendedName>
</protein>
<feature type="domain" description="Peptidase M43 pregnancy-associated plasma-A" evidence="9">
    <location>
        <begin position="183"/>
        <end position="331"/>
    </location>
</feature>